<dbReference type="EMBL" id="MHQM01000036">
    <property type="protein sequence ID" value="OHA02891.1"/>
    <property type="molecule type" value="Genomic_DNA"/>
</dbReference>
<dbReference type="Pfam" id="PF00482">
    <property type="entry name" value="T2SSF"/>
    <property type="match status" value="2"/>
</dbReference>
<keyword evidence="7 8" id="KW-0472">Membrane</keyword>
<sequence>MPNFEYSARTREGELRSGVVSASSEESALDALQKNNLTVVAIREAAAPSLFERSMSFGGRVKQKDVVIFSRQLATLFEAHIPVAQSLKTLMNESEKDAMRRVIVEVLDDVAGGLALSQSMAKHPLVFSSFYVNLVRSGEESGKLQEIFTYLADYMERSYYLEAKAKNSMMYPAFVLIVFITVLIVMLVVVFPRLVSIFEETGQEIPLYTQAIIFVSLVLRRWGFLIILGLIGGGIFTWRWAHTPPGKLFFNKLQINTPIIGQLYRKLFMARLTDNLQTLIAGGIPILRALSITGDVVGNVVYQKAIERAIESVKGGGTISAAFQGTPEIPPLVTQMIHIGETSGRLDFILGSVARFYRKEVDVVLENLVALIEPALIVFLGLGVGGLVASVLIPLYNLVGSI</sequence>
<evidence type="ECO:0000256" key="6">
    <source>
        <dbReference type="ARBA" id="ARBA00022989"/>
    </source>
</evidence>
<dbReference type="PANTHER" id="PTHR30012:SF0">
    <property type="entry name" value="TYPE II SECRETION SYSTEM PROTEIN F-RELATED"/>
    <property type="match status" value="1"/>
</dbReference>
<keyword evidence="6 8" id="KW-1133">Transmembrane helix</keyword>
<dbReference type="FunFam" id="1.20.81.30:FF:000001">
    <property type="entry name" value="Type II secretion system protein F"/>
    <property type="match status" value="1"/>
</dbReference>
<name>A0A1G2KWP1_9BACT</name>
<dbReference type="InterPro" id="IPR003004">
    <property type="entry name" value="GspF/PilC"/>
</dbReference>
<dbReference type="PANTHER" id="PTHR30012">
    <property type="entry name" value="GENERAL SECRETION PATHWAY PROTEIN"/>
    <property type="match status" value="1"/>
</dbReference>
<dbReference type="InterPro" id="IPR018076">
    <property type="entry name" value="T2SS_GspF_dom"/>
</dbReference>
<evidence type="ECO:0000259" key="9">
    <source>
        <dbReference type="Pfam" id="PF00482"/>
    </source>
</evidence>
<accession>A0A1G2KWP1</accession>
<keyword evidence="4" id="KW-0997">Cell inner membrane</keyword>
<keyword evidence="5 8" id="KW-0812">Transmembrane</keyword>
<evidence type="ECO:0000313" key="11">
    <source>
        <dbReference type="Proteomes" id="UP000178510"/>
    </source>
</evidence>
<dbReference type="AlphaFoldDB" id="A0A1G2KWP1"/>
<keyword evidence="3" id="KW-1003">Cell membrane</keyword>
<dbReference type="GO" id="GO:0005886">
    <property type="term" value="C:plasma membrane"/>
    <property type="evidence" value="ECO:0007669"/>
    <property type="project" value="UniProtKB-SubCell"/>
</dbReference>
<comment type="similarity">
    <text evidence="2">Belongs to the GSP F family.</text>
</comment>
<reference evidence="10 11" key="1">
    <citation type="journal article" date="2016" name="Nat. Commun.">
        <title>Thousands of microbial genomes shed light on interconnected biogeochemical processes in an aquifer system.</title>
        <authorList>
            <person name="Anantharaman K."/>
            <person name="Brown C.T."/>
            <person name="Hug L.A."/>
            <person name="Sharon I."/>
            <person name="Castelle C.J."/>
            <person name="Probst A.J."/>
            <person name="Thomas B.C."/>
            <person name="Singh A."/>
            <person name="Wilkins M.J."/>
            <person name="Karaoz U."/>
            <person name="Brodie E.L."/>
            <person name="Williams K.H."/>
            <person name="Hubbard S.S."/>
            <person name="Banfield J.F."/>
        </authorList>
    </citation>
    <scope>NUCLEOTIDE SEQUENCE [LARGE SCALE GENOMIC DNA]</scope>
</reference>
<dbReference type="Proteomes" id="UP000178510">
    <property type="component" value="Unassembled WGS sequence"/>
</dbReference>
<protein>
    <recommendedName>
        <fullName evidence="9">Type II secretion system protein GspF domain-containing protein</fullName>
    </recommendedName>
</protein>
<evidence type="ECO:0000313" key="10">
    <source>
        <dbReference type="EMBL" id="OHA02891.1"/>
    </source>
</evidence>
<dbReference type="Gene3D" id="1.20.81.30">
    <property type="entry name" value="Type II secretion system (T2SS), domain F"/>
    <property type="match status" value="2"/>
</dbReference>
<evidence type="ECO:0000256" key="8">
    <source>
        <dbReference type="SAM" id="Phobius"/>
    </source>
</evidence>
<comment type="caution">
    <text evidence="10">The sequence shown here is derived from an EMBL/GenBank/DDBJ whole genome shotgun (WGS) entry which is preliminary data.</text>
</comment>
<proteinExistence type="inferred from homology"/>
<evidence type="ECO:0000256" key="7">
    <source>
        <dbReference type="ARBA" id="ARBA00023136"/>
    </source>
</evidence>
<dbReference type="PRINTS" id="PR00812">
    <property type="entry name" value="BCTERIALGSPF"/>
</dbReference>
<evidence type="ECO:0000256" key="3">
    <source>
        <dbReference type="ARBA" id="ARBA00022475"/>
    </source>
</evidence>
<evidence type="ECO:0000256" key="4">
    <source>
        <dbReference type="ARBA" id="ARBA00022519"/>
    </source>
</evidence>
<dbReference type="InterPro" id="IPR042094">
    <property type="entry name" value="T2SS_GspF_sf"/>
</dbReference>
<feature type="transmembrane region" description="Helical" evidence="8">
    <location>
        <begin position="211"/>
        <end position="238"/>
    </location>
</feature>
<feature type="domain" description="Type II secretion system protein GspF" evidence="9">
    <location>
        <begin position="273"/>
        <end position="394"/>
    </location>
</feature>
<evidence type="ECO:0000256" key="1">
    <source>
        <dbReference type="ARBA" id="ARBA00004429"/>
    </source>
</evidence>
<organism evidence="10 11">
    <name type="scientific">Candidatus Sungbacteria bacterium RIFCSPHIGHO2_02_FULL_52_23</name>
    <dbReference type="NCBI Taxonomy" id="1802274"/>
    <lineage>
        <taxon>Bacteria</taxon>
        <taxon>Candidatus Sungiibacteriota</taxon>
    </lineage>
</organism>
<feature type="transmembrane region" description="Helical" evidence="8">
    <location>
        <begin position="375"/>
        <end position="396"/>
    </location>
</feature>
<evidence type="ECO:0000256" key="5">
    <source>
        <dbReference type="ARBA" id="ARBA00022692"/>
    </source>
</evidence>
<dbReference type="STRING" id="1802274.A3J58_02325"/>
<comment type="subcellular location">
    <subcellularLocation>
        <location evidence="1">Cell inner membrane</location>
        <topology evidence="1">Multi-pass membrane protein</topology>
    </subcellularLocation>
</comment>
<feature type="domain" description="Type II secretion system protein GspF" evidence="9">
    <location>
        <begin position="69"/>
        <end position="192"/>
    </location>
</feature>
<evidence type="ECO:0000256" key="2">
    <source>
        <dbReference type="ARBA" id="ARBA00005745"/>
    </source>
</evidence>
<feature type="transmembrane region" description="Helical" evidence="8">
    <location>
        <begin position="169"/>
        <end position="191"/>
    </location>
</feature>
<gene>
    <name evidence="10" type="ORF">A3J58_02325</name>
</gene>